<sequence>MKITCFIQYKIDPHRAGEFERYAENWGSIIPECGGDLIGYFMPHEGTNDVAYGLISFDSLADYEKYRSRLKADEAGRRNFEFAQSHPFIQQEQRTFLRPVSATYLKRGGQPQ</sequence>
<evidence type="ECO:0000313" key="3">
    <source>
        <dbReference type="Proteomes" id="UP000626148"/>
    </source>
</evidence>
<accession>A0A918K0E2</accession>
<dbReference type="InterPro" id="IPR011008">
    <property type="entry name" value="Dimeric_a/b-barrel"/>
</dbReference>
<name>A0A918K0E2_9GAMM</name>
<dbReference type="Pfam" id="PF07978">
    <property type="entry name" value="NIPSNAP"/>
    <property type="match status" value="1"/>
</dbReference>
<evidence type="ECO:0000313" key="2">
    <source>
        <dbReference type="EMBL" id="GGX39649.1"/>
    </source>
</evidence>
<evidence type="ECO:0000259" key="1">
    <source>
        <dbReference type="Pfam" id="PF07978"/>
    </source>
</evidence>
<dbReference type="Gene3D" id="3.30.70.100">
    <property type="match status" value="1"/>
</dbReference>
<proteinExistence type="predicted"/>
<comment type="caution">
    <text evidence="2">The sequence shown here is derived from an EMBL/GenBank/DDBJ whole genome shotgun (WGS) entry which is preliminary data.</text>
</comment>
<reference evidence="2" key="2">
    <citation type="submission" date="2020-09" db="EMBL/GenBank/DDBJ databases">
        <authorList>
            <person name="Sun Q."/>
            <person name="Kim S."/>
        </authorList>
    </citation>
    <scope>NUCLEOTIDE SEQUENCE</scope>
    <source>
        <strain evidence="2">KCTC 22169</strain>
    </source>
</reference>
<reference evidence="2" key="1">
    <citation type="journal article" date="2014" name="Int. J. Syst. Evol. Microbiol.">
        <title>Complete genome sequence of Corynebacterium casei LMG S-19264T (=DSM 44701T), isolated from a smear-ripened cheese.</title>
        <authorList>
            <consortium name="US DOE Joint Genome Institute (JGI-PGF)"/>
            <person name="Walter F."/>
            <person name="Albersmeier A."/>
            <person name="Kalinowski J."/>
            <person name="Ruckert C."/>
        </authorList>
    </citation>
    <scope>NUCLEOTIDE SEQUENCE</scope>
    <source>
        <strain evidence="2">KCTC 22169</strain>
    </source>
</reference>
<feature type="domain" description="NIPSNAP" evidence="1">
    <location>
        <begin position="6"/>
        <end position="101"/>
    </location>
</feature>
<dbReference type="InterPro" id="IPR012577">
    <property type="entry name" value="NIPSNAP"/>
</dbReference>
<protein>
    <submittedName>
        <fullName evidence="2">NIPSNAP family protein</fullName>
    </submittedName>
</protein>
<dbReference type="Proteomes" id="UP000626148">
    <property type="component" value="Unassembled WGS sequence"/>
</dbReference>
<organism evidence="2 3">
    <name type="scientific">Saccharospirillum salsuginis</name>
    <dbReference type="NCBI Taxonomy" id="418750"/>
    <lineage>
        <taxon>Bacteria</taxon>
        <taxon>Pseudomonadati</taxon>
        <taxon>Pseudomonadota</taxon>
        <taxon>Gammaproteobacteria</taxon>
        <taxon>Oceanospirillales</taxon>
        <taxon>Saccharospirillaceae</taxon>
        <taxon>Saccharospirillum</taxon>
    </lineage>
</organism>
<gene>
    <name evidence="2" type="ORF">GCM10007392_02650</name>
</gene>
<dbReference type="EMBL" id="BMXR01000001">
    <property type="protein sequence ID" value="GGX39649.1"/>
    <property type="molecule type" value="Genomic_DNA"/>
</dbReference>
<dbReference type="SUPFAM" id="SSF54909">
    <property type="entry name" value="Dimeric alpha+beta barrel"/>
    <property type="match status" value="1"/>
</dbReference>
<keyword evidence="3" id="KW-1185">Reference proteome</keyword>
<dbReference type="AlphaFoldDB" id="A0A918K0E2"/>